<reference evidence="10" key="2">
    <citation type="submission" date="2022-10" db="EMBL/GenBank/DDBJ databases">
        <authorList>
            <consortium name="ENA_rothamsted_submissions"/>
            <consortium name="culmorum"/>
            <person name="King R."/>
        </authorList>
    </citation>
    <scope>NUCLEOTIDE SEQUENCE</scope>
</reference>
<evidence type="ECO:0000259" key="9">
    <source>
        <dbReference type="PROSITE" id="PS50815"/>
    </source>
</evidence>
<comment type="similarity">
    <text evidence="2">Belongs to the MAD2 family.</text>
</comment>
<dbReference type="OrthoDB" id="1806at2759"/>
<sequence length="209" mass="23571">MSKQAIKNSITLKGSAAIIKEYLNYGVNSILFQRGIYPAESFVPAQQYGLTILVSKDEKIKDFLKNVLSQAEEWLALNKVEKFSMVISNVSTKEVLECWDFRVDSERNDQNKDPNVDPTNPTSSKELKKIQAEIGAVMRQIAATVSYLPLLECICSFDLLIHTLKDCDIPDNWNETENVSIKNSQVVNLKSFSTGLHKLDTVVSYKMTD</sequence>
<reference evidence="10" key="1">
    <citation type="submission" date="2022-01" db="EMBL/GenBank/DDBJ databases">
        <authorList>
            <person name="King R."/>
        </authorList>
    </citation>
    <scope>NUCLEOTIDE SEQUENCE</scope>
</reference>
<keyword evidence="4" id="KW-0498">Mitosis</keyword>
<evidence type="ECO:0000256" key="5">
    <source>
        <dbReference type="ARBA" id="ARBA00023242"/>
    </source>
</evidence>
<dbReference type="GO" id="GO:0051301">
    <property type="term" value="P:cell division"/>
    <property type="evidence" value="ECO:0007669"/>
    <property type="project" value="UniProtKB-KW"/>
</dbReference>
<dbReference type="FunFam" id="3.30.900.10:FF:000002">
    <property type="entry name" value="Mitotic spindle assembly checkpoint protein MAD2A"/>
    <property type="match status" value="1"/>
</dbReference>
<dbReference type="GO" id="GO:0005654">
    <property type="term" value="C:nucleoplasm"/>
    <property type="evidence" value="ECO:0007669"/>
    <property type="project" value="TreeGrafter"/>
</dbReference>
<keyword evidence="5" id="KW-0539">Nucleus</keyword>
<evidence type="ECO:0000256" key="2">
    <source>
        <dbReference type="ARBA" id="ARBA00010348"/>
    </source>
</evidence>
<evidence type="ECO:0000256" key="3">
    <source>
        <dbReference type="ARBA" id="ARBA00022618"/>
    </source>
</evidence>
<proteinExistence type="inferred from homology"/>
<dbReference type="AlphaFoldDB" id="A0A9N9WX55"/>
<dbReference type="PANTHER" id="PTHR11842:SF11">
    <property type="entry name" value="MITOTIC SPINDLE ASSEMBLY CHECKPOINT PROTEIN MAD2A"/>
    <property type="match status" value="1"/>
</dbReference>
<evidence type="ECO:0000313" key="10">
    <source>
        <dbReference type="EMBL" id="CAG9807393.1"/>
    </source>
</evidence>
<evidence type="ECO:0000256" key="7">
    <source>
        <dbReference type="ARBA" id="ARBA00068928"/>
    </source>
</evidence>
<dbReference type="GO" id="GO:0007094">
    <property type="term" value="P:mitotic spindle assembly checkpoint signaling"/>
    <property type="evidence" value="ECO:0007669"/>
    <property type="project" value="TreeGrafter"/>
</dbReference>
<organism evidence="10 11">
    <name type="scientific">Chironomus riparius</name>
    <dbReference type="NCBI Taxonomy" id="315576"/>
    <lineage>
        <taxon>Eukaryota</taxon>
        <taxon>Metazoa</taxon>
        <taxon>Ecdysozoa</taxon>
        <taxon>Arthropoda</taxon>
        <taxon>Hexapoda</taxon>
        <taxon>Insecta</taxon>
        <taxon>Pterygota</taxon>
        <taxon>Neoptera</taxon>
        <taxon>Endopterygota</taxon>
        <taxon>Diptera</taxon>
        <taxon>Nematocera</taxon>
        <taxon>Chironomoidea</taxon>
        <taxon>Chironomidae</taxon>
        <taxon>Chironominae</taxon>
        <taxon>Chironomus</taxon>
    </lineage>
</organism>
<keyword evidence="6" id="KW-0131">Cell cycle</keyword>
<evidence type="ECO:0000256" key="6">
    <source>
        <dbReference type="ARBA" id="ARBA00023306"/>
    </source>
</evidence>
<dbReference type="GO" id="GO:0000776">
    <property type="term" value="C:kinetochore"/>
    <property type="evidence" value="ECO:0007669"/>
    <property type="project" value="TreeGrafter"/>
</dbReference>
<protein>
    <recommendedName>
        <fullName evidence="7">Mitotic spindle assembly checkpoint protein MAD2A</fullName>
    </recommendedName>
    <alternativeName>
        <fullName evidence="8">Mitotic arrest deficient 2-like protein 1</fullName>
    </alternativeName>
</protein>
<dbReference type="EMBL" id="OU895879">
    <property type="protein sequence ID" value="CAG9807393.1"/>
    <property type="molecule type" value="Genomic_DNA"/>
</dbReference>
<feature type="domain" description="HORMA" evidence="9">
    <location>
        <begin position="13"/>
        <end position="203"/>
    </location>
</feature>
<dbReference type="InterPro" id="IPR003511">
    <property type="entry name" value="HORMA_dom"/>
</dbReference>
<keyword evidence="3" id="KW-0132">Cell division</keyword>
<name>A0A9N9WX55_9DIPT</name>
<dbReference type="Pfam" id="PF02301">
    <property type="entry name" value="HORMA"/>
    <property type="match status" value="1"/>
</dbReference>
<evidence type="ECO:0000256" key="4">
    <source>
        <dbReference type="ARBA" id="ARBA00022776"/>
    </source>
</evidence>
<dbReference type="Proteomes" id="UP001153620">
    <property type="component" value="Chromosome 3"/>
</dbReference>
<dbReference type="GO" id="GO:1990728">
    <property type="term" value="C:mitotic spindle assembly checkpoint MAD1-MAD2 complex"/>
    <property type="evidence" value="ECO:0007669"/>
    <property type="project" value="UniProtKB-ARBA"/>
</dbReference>
<dbReference type="InterPro" id="IPR045091">
    <property type="entry name" value="Mad2-like"/>
</dbReference>
<accession>A0A9N9WX55</accession>
<dbReference type="PROSITE" id="PS50815">
    <property type="entry name" value="HORMA"/>
    <property type="match status" value="1"/>
</dbReference>
<evidence type="ECO:0000313" key="11">
    <source>
        <dbReference type="Proteomes" id="UP001153620"/>
    </source>
</evidence>
<gene>
    <name evidence="10" type="ORF">CHIRRI_LOCUS10242</name>
</gene>
<dbReference type="SUPFAM" id="SSF56019">
    <property type="entry name" value="The spindle assembly checkpoint protein mad2"/>
    <property type="match status" value="1"/>
</dbReference>
<evidence type="ECO:0000256" key="1">
    <source>
        <dbReference type="ARBA" id="ARBA00004123"/>
    </source>
</evidence>
<comment type="subcellular location">
    <subcellularLocation>
        <location evidence="1">Nucleus</location>
    </subcellularLocation>
</comment>
<dbReference type="Gene3D" id="3.30.900.10">
    <property type="entry name" value="HORMA domain"/>
    <property type="match status" value="1"/>
</dbReference>
<dbReference type="InterPro" id="IPR036570">
    <property type="entry name" value="HORMA_dom_sf"/>
</dbReference>
<dbReference type="PANTHER" id="PTHR11842">
    <property type="entry name" value="MITOTIC SPINDLE ASSEMBLY CHECKPOINT PROTEIN MAD2"/>
    <property type="match status" value="1"/>
</dbReference>
<evidence type="ECO:0000256" key="8">
    <source>
        <dbReference type="ARBA" id="ARBA00076594"/>
    </source>
</evidence>
<keyword evidence="11" id="KW-1185">Reference proteome</keyword>